<evidence type="ECO:0000256" key="1">
    <source>
        <dbReference type="SAM" id="SignalP"/>
    </source>
</evidence>
<dbReference type="Pfam" id="PF07589">
    <property type="entry name" value="PEP-CTERM"/>
    <property type="match status" value="1"/>
</dbReference>
<keyword evidence="4" id="KW-1185">Reference proteome</keyword>
<feature type="domain" description="Ice-binding protein C-terminal" evidence="2">
    <location>
        <begin position="211"/>
        <end position="235"/>
    </location>
</feature>
<dbReference type="NCBIfam" id="TIGR02595">
    <property type="entry name" value="PEP_CTERM"/>
    <property type="match status" value="1"/>
</dbReference>
<feature type="chain" id="PRO_5014866979" evidence="1">
    <location>
        <begin position="24"/>
        <end position="239"/>
    </location>
</feature>
<evidence type="ECO:0000313" key="3">
    <source>
        <dbReference type="EMBL" id="PND38143.1"/>
    </source>
</evidence>
<gene>
    <name evidence="3" type="ORF">C1O66_11855</name>
</gene>
<protein>
    <submittedName>
        <fullName evidence="3">PEP-CTERM sorting domain-containing protein</fullName>
    </submittedName>
</protein>
<dbReference type="EMBL" id="POSP01000003">
    <property type="protein sequence ID" value="PND38143.1"/>
    <property type="molecule type" value="Genomic_DNA"/>
</dbReference>
<evidence type="ECO:0000313" key="4">
    <source>
        <dbReference type="Proteomes" id="UP000235916"/>
    </source>
</evidence>
<evidence type="ECO:0000259" key="2">
    <source>
        <dbReference type="Pfam" id="PF07589"/>
    </source>
</evidence>
<dbReference type="Proteomes" id="UP000235916">
    <property type="component" value="Unassembled WGS sequence"/>
</dbReference>
<accession>A0A2N8KXF9</accession>
<sequence length="239" mass="24827">MFMLKKLSIKLAFAALAVLPVWAAAGEDHAGDIAVSALNGKLVVGGSHFETHGVTGFNIYEADFGDLASGPWATKDPGFQTQAGSLLKPGALISFEGLGALSFWNGVNWGAPAAGLGVTIADVYQDAPTTWSLGGVSQGETQYVSEVSAAGTIHDHLKMSVTPNAPVGAYMIELKLKSDDYAASDSFYIVFNRGLSEAAYESSVDALVAAPVPEPSSYLLMLAGMGAVGLLVRRRRSGG</sequence>
<comment type="caution">
    <text evidence="3">The sequence shown here is derived from an EMBL/GenBank/DDBJ whole genome shotgun (WGS) entry which is preliminary data.</text>
</comment>
<name>A0A2N8KXF9_9BURK</name>
<organism evidence="3 4">
    <name type="scientific">Kinneretia aquatilis</name>
    <dbReference type="NCBI Taxonomy" id="2070761"/>
    <lineage>
        <taxon>Bacteria</taxon>
        <taxon>Pseudomonadati</taxon>
        <taxon>Pseudomonadota</taxon>
        <taxon>Betaproteobacteria</taxon>
        <taxon>Burkholderiales</taxon>
        <taxon>Sphaerotilaceae</taxon>
        <taxon>Roseateles</taxon>
    </lineage>
</organism>
<reference evidence="3 4" key="1">
    <citation type="submission" date="2018-01" db="EMBL/GenBank/DDBJ databases">
        <title>Draft genome sequence of Paucibacter aquatile CR182 isolated from freshwater of the Nakdong River.</title>
        <authorList>
            <person name="Choi A."/>
            <person name="Chung E.J."/>
        </authorList>
    </citation>
    <scope>NUCLEOTIDE SEQUENCE [LARGE SCALE GENOMIC DNA]</scope>
    <source>
        <strain evidence="3 4">CR182</strain>
    </source>
</reference>
<keyword evidence="1" id="KW-0732">Signal</keyword>
<feature type="signal peptide" evidence="1">
    <location>
        <begin position="1"/>
        <end position="23"/>
    </location>
</feature>
<dbReference type="InterPro" id="IPR013424">
    <property type="entry name" value="Ice-binding_C"/>
</dbReference>
<proteinExistence type="predicted"/>
<dbReference type="AlphaFoldDB" id="A0A2N8KXF9"/>